<dbReference type="SUPFAM" id="SSF81406">
    <property type="entry name" value="Mitochondrial cytochrome c oxidase subunit IV"/>
    <property type="match status" value="1"/>
</dbReference>
<gene>
    <name evidence="12" type="ORF">SYNPS1DRAFT_26706</name>
</gene>
<evidence type="ECO:0000256" key="8">
    <source>
        <dbReference type="ARBA" id="ARBA00023002"/>
    </source>
</evidence>
<evidence type="ECO:0000256" key="3">
    <source>
        <dbReference type="ARBA" id="ARBA00008135"/>
    </source>
</evidence>
<evidence type="ECO:0000256" key="2">
    <source>
        <dbReference type="ARBA" id="ARBA00004673"/>
    </source>
</evidence>
<dbReference type="OrthoDB" id="186013at2759"/>
<keyword evidence="13" id="KW-1185">Reference proteome</keyword>
<evidence type="ECO:0000256" key="10">
    <source>
        <dbReference type="ARBA" id="ARBA00023136"/>
    </source>
</evidence>
<dbReference type="PANTHER" id="PTHR10707">
    <property type="entry name" value="CYTOCHROME C OXIDASE SUBUNIT IV"/>
    <property type="match status" value="1"/>
</dbReference>
<name>A0A4P9Z4X6_9FUNG</name>
<dbReference type="InterPro" id="IPR036639">
    <property type="entry name" value="Cyt_c_oxidase_su4_sf"/>
</dbReference>
<reference evidence="13" key="1">
    <citation type="journal article" date="2018" name="Nat. Microbiol.">
        <title>Leveraging single-cell genomics to expand the fungal tree of life.</title>
        <authorList>
            <person name="Ahrendt S.R."/>
            <person name="Quandt C.A."/>
            <person name="Ciobanu D."/>
            <person name="Clum A."/>
            <person name="Salamov A."/>
            <person name="Andreopoulos B."/>
            <person name="Cheng J.F."/>
            <person name="Woyke T."/>
            <person name="Pelin A."/>
            <person name="Henrissat B."/>
            <person name="Reynolds N.K."/>
            <person name="Benny G.L."/>
            <person name="Smith M.E."/>
            <person name="James T.Y."/>
            <person name="Grigoriev I.V."/>
        </authorList>
    </citation>
    <scope>NUCLEOTIDE SEQUENCE [LARGE SCALE GENOMIC DNA]</scope>
    <source>
        <strain evidence="13">Benny S71-1</strain>
    </source>
</reference>
<dbReference type="PANTHER" id="PTHR10707:SF10">
    <property type="entry name" value="CYTOCHROME C OXIDASE SUBUNIT 4"/>
    <property type="match status" value="1"/>
</dbReference>
<keyword evidence="5" id="KW-0999">Mitochondrion inner membrane</keyword>
<feature type="transmembrane region" description="Helical" evidence="11">
    <location>
        <begin position="61"/>
        <end position="83"/>
    </location>
</feature>
<comment type="similarity">
    <text evidence="3">Belongs to the cytochrome c oxidase IV family.</text>
</comment>
<keyword evidence="8" id="KW-0560">Oxidoreductase</keyword>
<sequence>MANIASTWSNLTAEQRTTLEKQLDERMTADWKTLSAEEKKAAYYIAFGPHGPREPLHKPGFGVKVTGGVVAAIVASAALFSAIRTRAQETPHTMSKEWREQTDEYMRSQKANPITGIASEGYEGKGFSGHAY</sequence>
<dbReference type="FunFam" id="1.10.442.10:FF:000002">
    <property type="entry name" value="Cytochrome c oxidase subunit V"/>
    <property type="match status" value="1"/>
</dbReference>
<evidence type="ECO:0000256" key="4">
    <source>
        <dbReference type="ARBA" id="ARBA00022692"/>
    </source>
</evidence>
<evidence type="ECO:0000313" key="12">
    <source>
        <dbReference type="EMBL" id="RKP27654.1"/>
    </source>
</evidence>
<organism evidence="12 13">
    <name type="scientific">Syncephalis pseudoplumigaleata</name>
    <dbReference type="NCBI Taxonomy" id="1712513"/>
    <lineage>
        <taxon>Eukaryota</taxon>
        <taxon>Fungi</taxon>
        <taxon>Fungi incertae sedis</taxon>
        <taxon>Zoopagomycota</taxon>
        <taxon>Zoopagomycotina</taxon>
        <taxon>Zoopagomycetes</taxon>
        <taxon>Zoopagales</taxon>
        <taxon>Piptocephalidaceae</taxon>
        <taxon>Syncephalis</taxon>
    </lineage>
</organism>
<keyword evidence="9" id="KW-0496">Mitochondrion</keyword>
<dbReference type="GO" id="GO:0005743">
    <property type="term" value="C:mitochondrial inner membrane"/>
    <property type="evidence" value="ECO:0007669"/>
    <property type="project" value="UniProtKB-SubCell"/>
</dbReference>
<dbReference type="AlphaFoldDB" id="A0A4P9Z4X6"/>
<keyword evidence="6" id="KW-0809">Transit peptide</keyword>
<evidence type="ECO:0000256" key="7">
    <source>
        <dbReference type="ARBA" id="ARBA00022989"/>
    </source>
</evidence>
<evidence type="ECO:0000313" key="13">
    <source>
        <dbReference type="Proteomes" id="UP000278143"/>
    </source>
</evidence>
<comment type="pathway">
    <text evidence="2">Energy metabolism; oxidative phosphorylation.</text>
</comment>
<dbReference type="InterPro" id="IPR004203">
    <property type="entry name" value="Cyt_c_oxidase_su4_fam"/>
</dbReference>
<dbReference type="EMBL" id="KZ989173">
    <property type="protein sequence ID" value="RKP27654.1"/>
    <property type="molecule type" value="Genomic_DNA"/>
</dbReference>
<proteinExistence type="inferred from homology"/>
<keyword evidence="10 11" id="KW-0472">Membrane</keyword>
<evidence type="ECO:0000256" key="1">
    <source>
        <dbReference type="ARBA" id="ARBA00004434"/>
    </source>
</evidence>
<accession>A0A4P9Z4X6</accession>
<evidence type="ECO:0000256" key="11">
    <source>
        <dbReference type="SAM" id="Phobius"/>
    </source>
</evidence>
<evidence type="ECO:0000256" key="5">
    <source>
        <dbReference type="ARBA" id="ARBA00022792"/>
    </source>
</evidence>
<keyword evidence="4 11" id="KW-0812">Transmembrane</keyword>
<dbReference type="Proteomes" id="UP000278143">
    <property type="component" value="Unassembled WGS sequence"/>
</dbReference>
<protein>
    <submittedName>
        <fullName evidence="12">Cytochrome c oxidase subunit IV</fullName>
    </submittedName>
</protein>
<comment type="subcellular location">
    <subcellularLocation>
        <location evidence="1">Mitochondrion inner membrane</location>
        <topology evidence="1">Single-pass membrane protein</topology>
    </subcellularLocation>
</comment>
<dbReference type="Pfam" id="PF02936">
    <property type="entry name" value="COX4"/>
    <property type="match status" value="1"/>
</dbReference>
<dbReference type="GO" id="GO:0016491">
    <property type="term" value="F:oxidoreductase activity"/>
    <property type="evidence" value="ECO:0007669"/>
    <property type="project" value="UniProtKB-KW"/>
</dbReference>
<dbReference type="GO" id="GO:0045277">
    <property type="term" value="C:respiratory chain complex IV"/>
    <property type="evidence" value="ECO:0007669"/>
    <property type="project" value="InterPro"/>
</dbReference>
<dbReference type="GO" id="GO:0006123">
    <property type="term" value="P:mitochondrial electron transport, cytochrome c to oxygen"/>
    <property type="evidence" value="ECO:0007669"/>
    <property type="project" value="InterPro"/>
</dbReference>
<dbReference type="Gene3D" id="1.10.442.10">
    <property type="entry name" value="Cytochrome c oxidase subunit IV"/>
    <property type="match status" value="1"/>
</dbReference>
<keyword evidence="7 11" id="KW-1133">Transmembrane helix</keyword>
<evidence type="ECO:0000256" key="9">
    <source>
        <dbReference type="ARBA" id="ARBA00023128"/>
    </source>
</evidence>
<evidence type="ECO:0000256" key="6">
    <source>
        <dbReference type="ARBA" id="ARBA00022946"/>
    </source>
</evidence>